<accession>A0A8E0M5B2</accession>
<reference evidence="1 2" key="1">
    <citation type="journal article" date="2013" name="PLoS ONE">
        <title>Lactobacillus paracasei comparative genomics: towards species pan-genome definition and exploitation of diversity.</title>
        <authorList>
            <person name="Smokvina T."/>
            <person name="Wels M."/>
            <person name="Polka J."/>
            <person name="Chervaux C."/>
            <person name="Brisse S."/>
            <person name="Boekhorst J."/>
            <person name="van Hylckama Vlieg J.E."/>
            <person name="Siezen R.J."/>
        </authorList>
    </citation>
    <scope>NUCLEOTIDE SEQUENCE [LARGE SCALE GENOMIC DNA]</scope>
    <source>
        <strain evidence="1 2">Lpp22</strain>
    </source>
</reference>
<protein>
    <submittedName>
        <fullName evidence="1">Uncharacterized protein</fullName>
    </submittedName>
</protein>
<dbReference type="AlphaFoldDB" id="A0A8E0M5B2"/>
<sequence length="48" mass="5261">MFSLLSLAQKTPAISWHLAFIILALAKAASWNRTTFPSSGCCHPVVHH</sequence>
<gene>
    <name evidence="1" type="ORF">Lpp22_2425</name>
</gene>
<evidence type="ECO:0000313" key="2">
    <source>
        <dbReference type="Proteomes" id="UP000014257"/>
    </source>
</evidence>
<dbReference type="Proteomes" id="UP000014257">
    <property type="component" value="Unassembled WGS sequence"/>
</dbReference>
<name>A0A8E0M5B2_LACPA</name>
<organism evidence="1 2">
    <name type="scientific">Lacticaseibacillus paracasei subsp. paracasei Lpp22</name>
    <dbReference type="NCBI Taxonomy" id="1256221"/>
    <lineage>
        <taxon>Bacteria</taxon>
        <taxon>Bacillati</taxon>
        <taxon>Bacillota</taxon>
        <taxon>Bacilli</taxon>
        <taxon>Lactobacillales</taxon>
        <taxon>Lactobacillaceae</taxon>
        <taxon>Lacticaseibacillus</taxon>
    </lineage>
</organism>
<dbReference type="EMBL" id="ANMI01000251">
    <property type="protein sequence ID" value="EPC22642.1"/>
    <property type="molecule type" value="Genomic_DNA"/>
</dbReference>
<comment type="caution">
    <text evidence="1">The sequence shown here is derived from an EMBL/GenBank/DDBJ whole genome shotgun (WGS) entry which is preliminary data.</text>
</comment>
<proteinExistence type="predicted"/>
<evidence type="ECO:0000313" key="1">
    <source>
        <dbReference type="EMBL" id="EPC22642.1"/>
    </source>
</evidence>